<dbReference type="InterPro" id="IPR050951">
    <property type="entry name" value="Retrovirus_Pol_polyprotein"/>
</dbReference>
<sequence>MVTEGIVMGHQVSNRGIEVDKSNIDIITSFPNPTSVQEVRSFLGHAGFYRRFIKNFSKLALPLSRLLQKDVDFNFDQPCIEAFQELKNRLTSAPILQAPNWDLPFELIYYASNSALGAVLGQRTGVGQLMHVIAYASRTMDPTQENYTTIEKELLAILLGPRIVVFSNHVALRYLLKKVDTKPRLIWWMLLLQEFVIEISDKKGAKNSVADHLSRIEKESEPMPIRDEFPDEQLLHIKTSTPWFADICNYVATSQFPPEESRLYKEKLQSDAKYYIWDDHYLWRLYSDKFCHSAPGSSHYGSTQTTRKVLDCGLYWPTIFKDTHQFVSTYDKCQKARMAMNRRHEMPQQPILFYEVFNVWGIDFMGPFPVSNGYSYILLVVDYVSRWVEAIATKTNDAKVVVDFLKSNIFYKFGVPKALISDQGSHFYNRAMASLL</sequence>
<keyword evidence="1" id="KW-0511">Multifunctional enzyme</keyword>
<evidence type="ECO:0000256" key="1">
    <source>
        <dbReference type="ARBA" id="ARBA00023268"/>
    </source>
</evidence>
<dbReference type="InterPro" id="IPR001584">
    <property type="entry name" value="Integrase_cat-core"/>
</dbReference>
<evidence type="ECO:0000259" key="2">
    <source>
        <dbReference type="PROSITE" id="PS50994"/>
    </source>
</evidence>
<organism evidence="3 4">
    <name type="scientific">Mucuna pruriens</name>
    <name type="common">Velvet bean</name>
    <name type="synonym">Dolichos pruriens</name>
    <dbReference type="NCBI Taxonomy" id="157652"/>
    <lineage>
        <taxon>Eukaryota</taxon>
        <taxon>Viridiplantae</taxon>
        <taxon>Streptophyta</taxon>
        <taxon>Embryophyta</taxon>
        <taxon>Tracheophyta</taxon>
        <taxon>Spermatophyta</taxon>
        <taxon>Magnoliopsida</taxon>
        <taxon>eudicotyledons</taxon>
        <taxon>Gunneridae</taxon>
        <taxon>Pentapetalae</taxon>
        <taxon>rosids</taxon>
        <taxon>fabids</taxon>
        <taxon>Fabales</taxon>
        <taxon>Fabaceae</taxon>
        <taxon>Papilionoideae</taxon>
        <taxon>50 kb inversion clade</taxon>
        <taxon>NPAAA clade</taxon>
        <taxon>indigoferoid/millettioid clade</taxon>
        <taxon>Phaseoleae</taxon>
        <taxon>Mucuna</taxon>
    </lineage>
</organism>
<dbReference type="PROSITE" id="PS50994">
    <property type="entry name" value="INTEGRASE"/>
    <property type="match status" value="1"/>
</dbReference>
<dbReference type="SUPFAM" id="SSF56672">
    <property type="entry name" value="DNA/RNA polymerases"/>
    <property type="match status" value="1"/>
</dbReference>
<dbReference type="Gene3D" id="3.30.70.270">
    <property type="match status" value="1"/>
</dbReference>
<dbReference type="Proteomes" id="UP000257109">
    <property type="component" value="Unassembled WGS sequence"/>
</dbReference>
<proteinExistence type="predicted"/>
<dbReference type="Gene3D" id="1.10.340.70">
    <property type="match status" value="1"/>
</dbReference>
<dbReference type="Pfam" id="PF17919">
    <property type="entry name" value="RT_RNaseH_2"/>
    <property type="match status" value="1"/>
</dbReference>
<protein>
    <submittedName>
        <fullName evidence="3">Retrovirus-related Pol polyprotein</fullName>
    </submittedName>
</protein>
<dbReference type="OrthoDB" id="422540at2759"/>
<dbReference type="InterPro" id="IPR012337">
    <property type="entry name" value="RNaseH-like_sf"/>
</dbReference>
<name>A0A371H2T1_MUCPR</name>
<evidence type="ECO:0000313" key="3">
    <source>
        <dbReference type="EMBL" id="RDX96976.1"/>
    </source>
</evidence>
<dbReference type="SUPFAM" id="SSF53098">
    <property type="entry name" value="Ribonuclease H-like"/>
    <property type="match status" value="1"/>
</dbReference>
<dbReference type="InterPro" id="IPR043128">
    <property type="entry name" value="Rev_trsase/Diguanyl_cyclase"/>
</dbReference>
<feature type="domain" description="Integrase catalytic" evidence="2">
    <location>
        <begin position="346"/>
        <end position="436"/>
    </location>
</feature>
<dbReference type="GO" id="GO:0003676">
    <property type="term" value="F:nucleic acid binding"/>
    <property type="evidence" value="ECO:0007669"/>
    <property type="project" value="InterPro"/>
</dbReference>
<keyword evidence="4" id="KW-1185">Reference proteome</keyword>
<dbReference type="GO" id="GO:0015074">
    <property type="term" value="P:DNA integration"/>
    <property type="evidence" value="ECO:0007669"/>
    <property type="project" value="InterPro"/>
</dbReference>
<dbReference type="GO" id="GO:0003824">
    <property type="term" value="F:catalytic activity"/>
    <property type="evidence" value="ECO:0007669"/>
    <property type="project" value="UniProtKB-KW"/>
</dbReference>
<dbReference type="AlphaFoldDB" id="A0A371H2T1"/>
<accession>A0A371H2T1</accession>
<dbReference type="InterPro" id="IPR041577">
    <property type="entry name" value="RT_RNaseH_2"/>
</dbReference>
<dbReference type="InterPro" id="IPR043502">
    <property type="entry name" value="DNA/RNA_pol_sf"/>
</dbReference>
<gene>
    <name evidence="3" type="primary">pol</name>
    <name evidence="3" type="ORF">CR513_20306</name>
</gene>
<dbReference type="FunFam" id="3.30.70.270:FF:000020">
    <property type="entry name" value="Transposon Tf2-6 polyprotein-like Protein"/>
    <property type="match status" value="1"/>
</dbReference>
<dbReference type="CDD" id="cd09274">
    <property type="entry name" value="RNase_HI_RT_Ty3"/>
    <property type="match status" value="1"/>
</dbReference>
<dbReference type="PANTHER" id="PTHR37984">
    <property type="entry name" value="PROTEIN CBG26694"/>
    <property type="match status" value="1"/>
</dbReference>
<reference evidence="3" key="1">
    <citation type="submission" date="2018-05" db="EMBL/GenBank/DDBJ databases">
        <title>Draft genome of Mucuna pruriens seed.</title>
        <authorList>
            <person name="Nnadi N.E."/>
            <person name="Vos R."/>
            <person name="Hasami M.H."/>
            <person name="Devisetty U.K."/>
            <person name="Aguiy J.C."/>
        </authorList>
    </citation>
    <scope>NUCLEOTIDE SEQUENCE [LARGE SCALE GENOMIC DNA]</scope>
    <source>
        <strain evidence="3">JCA_2017</strain>
    </source>
</reference>
<dbReference type="PANTHER" id="PTHR37984:SF5">
    <property type="entry name" value="PROTEIN NYNRIN-LIKE"/>
    <property type="match status" value="1"/>
</dbReference>
<dbReference type="Pfam" id="PF00665">
    <property type="entry name" value="rve"/>
    <property type="match status" value="1"/>
</dbReference>
<dbReference type="Gene3D" id="3.30.420.10">
    <property type="entry name" value="Ribonuclease H-like superfamily/Ribonuclease H"/>
    <property type="match status" value="1"/>
</dbReference>
<feature type="non-terminal residue" evidence="3">
    <location>
        <position position="1"/>
    </location>
</feature>
<dbReference type="InterPro" id="IPR036397">
    <property type="entry name" value="RNaseH_sf"/>
</dbReference>
<evidence type="ECO:0000313" key="4">
    <source>
        <dbReference type="Proteomes" id="UP000257109"/>
    </source>
</evidence>
<dbReference type="EMBL" id="QJKJ01003761">
    <property type="protein sequence ID" value="RDX96976.1"/>
    <property type="molecule type" value="Genomic_DNA"/>
</dbReference>
<comment type="caution">
    <text evidence="3">The sequence shown here is derived from an EMBL/GenBank/DDBJ whole genome shotgun (WGS) entry which is preliminary data.</text>
</comment>